<evidence type="ECO:0000256" key="4">
    <source>
        <dbReference type="ARBA" id="ARBA00022670"/>
    </source>
</evidence>
<dbReference type="SMART" id="SM00245">
    <property type="entry name" value="TSPc"/>
    <property type="match status" value="1"/>
</dbReference>
<dbReference type="PANTHER" id="PTHR43253:SF1">
    <property type="entry name" value="TRICORN PROTEASE HOMOLOG 2-RELATED"/>
    <property type="match status" value="1"/>
</dbReference>
<feature type="non-terminal residue" evidence="8">
    <location>
        <position position="1"/>
    </location>
</feature>
<dbReference type="Pfam" id="PF14685">
    <property type="entry name" value="PDZ_Tricorn"/>
    <property type="match status" value="1"/>
</dbReference>
<dbReference type="InterPro" id="IPR036034">
    <property type="entry name" value="PDZ_sf"/>
</dbReference>
<name>A0A7V5PNL1_CALAY</name>
<dbReference type="GO" id="GO:0005737">
    <property type="term" value="C:cytoplasm"/>
    <property type="evidence" value="ECO:0007669"/>
    <property type="project" value="UniProtKB-SubCell"/>
</dbReference>
<dbReference type="Proteomes" id="UP000886124">
    <property type="component" value="Unassembled WGS sequence"/>
</dbReference>
<dbReference type="InterPro" id="IPR005151">
    <property type="entry name" value="Tail-specific_protease"/>
</dbReference>
<evidence type="ECO:0000259" key="7">
    <source>
        <dbReference type="SMART" id="SM00245"/>
    </source>
</evidence>
<dbReference type="Gene3D" id="3.90.226.10">
    <property type="entry name" value="2-enoyl-CoA Hydratase, Chain A, domain 1"/>
    <property type="match status" value="1"/>
</dbReference>
<dbReference type="PANTHER" id="PTHR43253">
    <property type="entry name" value="TRICORN PROTEASE HOMOLOG 2-RELATED"/>
    <property type="match status" value="1"/>
</dbReference>
<dbReference type="InterPro" id="IPR028204">
    <property type="entry name" value="Tricorn_C1"/>
</dbReference>
<dbReference type="GO" id="GO:0008236">
    <property type="term" value="F:serine-type peptidase activity"/>
    <property type="evidence" value="ECO:0007669"/>
    <property type="project" value="UniProtKB-KW"/>
</dbReference>
<evidence type="ECO:0000256" key="2">
    <source>
        <dbReference type="ARBA" id="ARBA00008524"/>
    </source>
</evidence>
<evidence type="ECO:0000313" key="8">
    <source>
        <dbReference type="EMBL" id="HHJ51970.1"/>
    </source>
</evidence>
<evidence type="ECO:0000256" key="3">
    <source>
        <dbReference type="ARBA" id="ARBA00022490"/>
    </source>
</evidence>
<evidence type="ECO:0000256" key="6">
    <source>
        <dbReference type="ARBA" id="ARBA00022825"/>
    </source>
</evidence>
<keyword evidence="3" id="KW-0963">Cytoplasm</keyword>
<keyword evidence="6" id="KW-0720">Serine protease</keyword>
<sequence length="375" mass="42596">KAVLNKYLPFVDRVTDRDELNDLIGQMVGELSALHTFVVGGDVRRNETKINQGYLGAILQRDAAHNGYRIAHIYRTDPNFPERLSPLAKPEVNIPEGDIIRAVNGVPVLSVDDISILLKNQAGKQVLLTLYSLKDKKTYEKLVKPMNGRQESDLRYSEWEYTRRLKVEKEGKGQLGYVHLRAMGGGNYREWLENFYPVFNRKGLIIDVRHNRGGNIDSWILEKLLRKIWFYWKPRVGKPTWNMQYAFPGHMVVLCDQFTASDGEAFSEGFRRLGLGKVIGMRTWGGEIWLSFSNRLVDQGIASAAETGVYGPEGKWLIEGHGVDPDIVVDNLPHATFEGKDAQLEAAIQYLQKKIKEEPVVIPPPPPYPIKTLKK</sequence>
<feature type="domain" description="Tail specific protease" evidence="7">
    <location>
        <begin position="147"/>
        <end position="330"/>
    </location>
</feature>
<comment type="subcellular location">
    <subcellularLocation>
        <location evidence="1">Cytoplasm</location>
    </subcellularLocation>
</comment>
<evidence type="ECO:0000256" key="5">
    <source>
        <dbReference type="ARBA" id="ARBA00022801"/>
    </source>
</evidence>
<keyword evidence="5" id="KW-0378">Hydrolase</keyword>
<gene>
    <name evidence="8" type="ORF">ENJ89_02135</name>
</gene>
<dbReference type="SUPFAM" id="SSF52096">
    <property type="entry name" value="ClpP/crotonase"/>
    <property type="match status" value="1"/>
</dbReference>
<dbReference type="AlphaFoldDB" id="A0A7V5PNL1"/>
<dbReference type="InterPro" id="IPR029414">
    <property type="entry name" value="Tricorn_PDZ"/>
</dbReference>
<dbReference type="GO" id="GO:0006508">
    <property type="term" value="P:proteolysis"/>
    <property type="evidence" value="ECO:0007669"/>
    <property type="project" value="UniProtKB-KW"/>
</dbReference>
<dbReference type="EMBL" id="DROD01000154">
    <property type="protein sequence ID" value="HHJ51970.1"/>
    <property type="molecule type" value="Genomic_DNA"/>
</dbReference>
<dbReference type="CDD" id="cd07562">
    <property type="entry name" value="Peptidase_S41_TRI"/>
    <property type="match status" value="1"/>
</dbReference>
<dbReference type="Gene3D" id="3.30.750.44">
    <property type="match status" value="1"/>
</dbReference>
<dbReference type="SUPFAM" id="SSF50156">
    <property type="entry name" value="PDZ domain-like"/>
    <property type="match status" value="1"/>
</dbReference>
<dbReference type="Pfam" id="PF03572">
    <property type="entry name" value="Peptidase_S41"/>
    <property type="match status" value="1"/>
</dbReference>
<dbReference type="InterPro" id="IPR029045">
    <property type="entry name" value="ClpP/crotonase-like_dom_sf"/>
</dbReference>
<dbReference type="Pfam" id="PF14684">
    <property type="entry name" value="Tricorn_C1"/>
    <property type="match status" value="1"/>
</dbReference>
<dbReference type="InterPro" id="IPR012393">
    <property type="entry name" value="Tricorn_protease"/>
</dbReference>
<organism evidence="8">
    <name type="scientific">Caldithrix abyssi</name>
    <dbReference type="NCBI Taxonomy" id="187145"/>
    <lineage>
        <taxon>Bacteria</taxon>
        <taxon>Pseudomonadati</taxon>
        <taxon>Calditrichota</taxon>
        <taxon>Calditrichia</taxon>
        <taxon>Calditrichales</taxon>
        <taxon>Calditrichaceae</taxon>
        <taxon>Caldithrix</taxon>
    </lineage>
</organism>
<accession>A0A7V5PNL1</accession>
<keyword evidence="4 8" id="KW-0645">Protease</keyword>
<comment type="caution">
    <text evidence="8">The sequence shown here is derived from an EMBL/GenBank/DDBJ whole genome shotgun (WGS) entry which is preliminary data.</text>
</comment>
<comment type="similarity">
    <text evidence="2">Belongs to the peptidase S41B family.</text>
</comment>
<dbReference type="Gene3D" id="2.30.42.10">
    <property type="match status" value="1"/>
</dbReference>
<evidence type="ECO:0000256" key="1">
    <source>
        <dbReference type="ARBA" id="ARBA00004496"/>
    </source>
</evidence>
<protein>
    <submittedName>
        <fullName evidence="8">Protease</fullName>
    </submittedName>
</protein>
<proteinExistence type="inferred from homology"/>
<reference evidence="8" key="1">
    <citation type="journal article" date="2020" name="mSystems">
        <title>Genome- and Community-Level Interaction Insights into Carbon Utilization and Element Cycling Functions of Hydrothermarchaeota in Hydrothermal Sediment.</title>
        <authorList>
            <person name="Zhou Z."/>
            <person name="Liu Y."/>
            <person name="Xu W."/>
            <person name="Pan J."/>
            <person name="Luo Z.H."/>
            <person name="Li M."/>
        </authorList>
    </citation>
    <scope>NUCLEOTIDE SEQUENCE [LARGE SCALE GENOMIC DNA]</scope>
    <source>
        <strain evidence="8">HyVt-527</strain>
    </source>
</reference>